<dbReference type="PANTHER" id="PTHR37984:SF15">
    <property type="entry name" value="INTEGRASE CATALYTIC DOMAIN-CONTAINING PROTEIN"/>
    <property type="match status" value="1"/>
</dbReference>
<dbReference type="GO" id="GO:0015074">
    <property type="term" value="P:DNA integration"/>
    <property type="evidence" value="ECO:0007669"/>
    <property type="project" value="InterPro"/>
</dbReference>
<organism evidence="4 5">
    <name type="scientific">Amphibalanus amphitrite</name>
    <name type="common">Striped barnacle</name>
    <name type="synonym">Balanus amphitrite</name>
    <dbReference type="NCBI Taxonomy" id="1232801"/>
    <lineage>
        <taxon>Eukaryota</taxon>
        <taxon>Metazoa</taxon>
        <taxon>Ecdysozoa</taxon>
        <taxon>Arthropoda</taxon>
        <taxon>Crustacea</taxon>
        <taxon>Multicrustacea</taxon>
        <taxon>Cirripedia</taxon>
        <taxon>Thoracica</taxon>
        <taxon>Thoracicalcarea</taxon>
        <taxon>Balanomorpha</taxon>
        <taxon>Balanoidea</taxon>
        <taxon>Balanidae</taxon>
        <taxon>Amphibalaninae</taxon>
        <taxon>Amphibalanus</taxon>
    </lineage>
</organism>
<dbReference type="Gene3D" id="3.30.420.10">
    <property type="entry name" value="Ribonuclease H-like superfamily/Ribonuclease H"/>
    <property type="match status" value="1"/>
</dbReference>
<dbReference type="EC" id="2.7.7.49" evidence="1"/>
<dbReference type="Pfam" id="PF17921">
    <property type="entry name" value="Integrase_H2C2"/>
    <property type="match status" value="1"/>
</dbReference>
<evidence type="ECO:0000256" key="2">
    <source>
        <dbReference type="SAM" id="Phobius"/>
    </source>
</evidence>
<accession>A0A6A4W508</accession>
<reference evidence="4 5" key="1">
    <citation type="submission" date="2019-07" db="EMBL/GenBank/DDBJ databases">
        <title>Draft genome assembly of a fouling barnacle, Amphibalanus amphitrite (Darwin, 1854): The first reference genome for Thecostraca.</title>
        <authorList>
            <person name="Kim W."/>
        </authorList>
    </citation>
    <scope>NUCLEOTIDE SEQUENCE [LARGE SCALE GENOMIC DNA]</scope>
    <source>
        <strain evidence="4">SNU_AA5</strain>
        <tissue evidence="4">Soma without cirri and trophi</tissue>
    </source>
</reference>
<dbReference type="SUPFAM" id="SSF53098">
    <property type="entry name" value="Ribonuclease H-like"/>
    <property type="match status" value="1"/>
</dbReference>
<evidence type="ECO:0000259" key="3">
    <source>
        <dbReference type="PROSITE" id="PS50994"/>
    </source>
</evidence>
<proteinExistence type="predicted"/>
<sequence>MTRQACYTAQLLPAEGATPVEAAISEEELSDASAADECLSVVRGYVSGQWPRQRDVDPRAAGFFQVRDELSVHGQLLLRGDRLVVPAALRERVLTNAHAGHQGVVRTKQRLRERFWWPRLDRQVRDLLKSCEVCSQHDGHVRRERPPLQPIPLPDGPWQRLMVDVIGPMRGPSSERYGIVLVDMYSRWPEVALCQDATADSICQFLETVFAREGVPLELLSDNGPAFRSGRLAEFLGRMGVKQTFSSPYSPQTNGMVERLNRTVKEAIQSARLAREPRSTFVRKFLGEYRVTVHPATGVSPFVLMRGREARTILDVTPSDVTPSGRAAEDRAVRQHHQSYQETYRARYDRTATAAPRWEAGDRVRVRKPGTGRVEGQRSVQVSRRTGPVSYRLATANRIVIGDCSSSGSWKLVPMAAKMIIGTLLGLLIVATSGVLPVVVSRYRHLRSATNYHLCVMSIADCVVGLIMVVYSWLNTF</sequence>
<dbReference type="PANTHER" id="PTHR37984">
    <property type="entry name" value="PROTEIN CBG26694"/>
    <property type="match status" value="1"/>
</dbReference>
<dbReference type="InterPro" id="IPR041588">
    <property type="entry name" value="Integrase_H2C2"/>
</dbReference>
<evidence type="ECO:0000313" key="4">
    <source>
        <dbReference type="EMBL" id="KAF0301013.1"/>
    </source>
</evidence>
<feature type="transmembrane region" description="Helical" evidence="2">
    <location>
        <begin position="419"/>
        <end position="440"/>
    </location>
</feature>
<feature type="transmembrane region" description="Helical" evidence="2">
    <location>
        <begin position="452"/>
        <end position="474"/>
    </location>
</feature>
<dbReference type="InterPro" id="IPR001584">
    <property type="entry name" value="Integrase_cat-core"/>
</dbReference>
<protein>
    <recommendedName>
        <fullName evidence="1">RNA-directed DNA polymerase</fullName>
        <ecNumber evidence="1">2.7.7.49</ecNumber>
    </recommendedName>
</protein>
<dbReference type="GO" id="GO:0003964">
    <property type="term" value="F:RNA-directed DNA polymerase activity"/>
    <property type="evidence" value="ECO:0007669"/>
    <property type="project" value="UniProtKB-EC"/>
</dbReference>
<name>A0A6A4W508_AMPAM</name>
<dbReference type="InterPro" id="IPR012337">
    <property type="entry name" value="RNaseH-like_sf"/>
</dbReference>
<dbReference type="CDD" id="cd00637">
    <property type="entry name" value="7tm_classA_rhodopsin-like"/>
    <property type="match status" value="1"/>
</dbReference>
<comment type="caution">
    <text evidence="4">The sequence shown here is derived from an EMBL/GenBank/DDBJ whole genome shotgun (WGS) entry which is preliminary data.</text>
</comment>
<feature type="domain" description="Integrase catalytic" evidence="3">
    <location>
        <begin position="153"/>
        <end position="309"/>
    </location>
</feature>
<dbReference type="FunFam" id="3.30.420.10:FF:000063">
    <property type="entry name" value="Retrovirus-related Pol polyprotein from transposon 297-like Protein"/>
    <property type="match status" value="1"/>
</dbReference>
<gene>
    <name evidence="4" type="primary">K02A2.6_72</name>
    <name evidence="4" type="ORF">FJT64_026591</name>
</gene>
<dbReference type="EMBL" id="VIIS01001205">
    <property type="protein sequence ID" value="KAF0301013.1"/>
    <property type="molecule type" value="Genomic_DNA"/>
</dbReference>
<dbReference type="AlphaFoldDB" id="A0A6A4W508"/>
<dbReference type="InterPro" id="IPR050951">
    <property type="entry name" value="Retrovirus_Pol_polyprotein"/>
</dbReference>
<evidence type="ECO:0000313" key="5">
    <source>
        <dbReference type="Proteomes" id="UP000440578"/>
    </source>
</evidence>
<dbReference type="Gene3D" id="1.10.340.70">
    <property type="match status" value="1"/>
</dbReference>
<keyword evidence="5" id="KW-1185">Reference proteome</keyword>
<dbReference type="Proteomes" id="UP000440578">
    <property type="component" value="Unassembled WGS sequence"/>
</dbReference>
<evidence type="ECO:0000256" key="1">
    <source>
        <dbReference type="ARBA" id="ARBA00012493"/>
    </source>
</evidence>
<keyword evidence="2" id="KW-0472">Membrane</keyword>
<dbReference type="Pfam" id="PF00665">
    <property type="entry name" value="rve"/>
    <property type="match status" value="1"/>
</dbReference>
<dbReference type="InterPro" id="IPR036397">
    <property type="entry name" value="RNaseH_sf"/>
</dbReference>
<dbReference type="OrthoDB" id="6400320at2759"/>
<dbReference type="PROSITE" id="PS50994">
    <property type="entry name" value="INTEGRASE"/>
    <property type="match status" value="1"/>
</dbReference>
<keyword evidence="2" id="KW-1133">Transmembrane helix</keyword>
<dbReference type="GO" id="GO:0003676">
    <property type="term" value="F:nucleic acid binding"/>
    <property type="evidence" value="ECO:0007669"/>
    <property type="project" value="InterPro"/>
</dbReference>
<dbReference type="FunFam" id="1.10.340.70:FF:000003">
    <property type="entry name" value="Protein CBG25708"/>
    <property type="match status" value="1"/>
</dbReference>
<dbReference type="Gene3D" id="1.20.1070.10">
    <property type="entry name" value="Rhodopsin 7-helix transmembrane proteins"/>
    <property type="match status" value="1"/>
</dbReference>
<keyword evidence="2" id="KW-0812">Transmembrane</keyword>
<dbReference type="SUPFAM" id="SSF81321">
    <property type="entry name" value="Family A G protein-coupled receptor-like"/>
    <property type="match status" value="1"/>
</dbReference>